<reference evidence="1 2" key="1">
    <citation type="submission" date="2019-12" db="EMBL/GenBank/DDBJ databases">
        <title>Whole-genome sequencing of Allorhizobium vitis.</title>
        <authorList>
            <person name="Gan H.M."/>
            <person name="Szegedi E."/>
            <person name="Burr T."/>
            <person name="Savka M.A."/>
        </authorList>
    </citation>
    <scope>NUCLEOTIDE SEQUENCE [LARGE SCALE GENOMIC DNA]</scope>
    <source>
        <strain evidence="1 2">CG989</strain>
    </source>
</reference>
<accession>A0AAE4WH48</accession>
<dbReference type="AlphaFoldDB" id="A0AAE4WH48"/>
<comment type="caution">
    <text evidence="1">The sequence shown here is derived from an EMBL/GenBank/DDBJ whole genome shotgun (WGS) entry which is preliminary data.</text>
</comment>
<protein>
    <recommendedName>
        <fullName evidence="3">NAD(P)-binding domain-containing protein</fullName>
    </recommendedName>
</protein>
<name>A0AAE4WH48_AGRVI</name>
<proteinExistence type="predicted"/>
<gene>
    <name evidence="1" type="ORF">GOZ95_26885</name>
</gene>
<evidence type="ECO:0008006" key="3">
    <source>
        <dbReference type="Google" id="ProtNLM"/>
    </source>
</evidence>
<evidence type="ECO:0000313" key="2">
    <source>
        <dbReference type="Proteomes" id="UP000436692"/>
    </source>
</evidence>
<evidence type="ECO:0000313" key="1">
    <source>
        <dbReference type="EMBL" id="MUZ61046.1"/>
    </source>
</evidence>
<dbReference type="RefSeq" id="WP_322192788.1">
    <property type="nucleotide sequence ID" value="NZ_JABAEJ010000032.1"/>
</dbReference>
<dbReference type="EMBL" id="WPHM01000030">
    <property type="protein sequence ID" value="MUZ61046.1"/>
    <property type="molecule type" value="Genomic_DNA"/>
</dbReference>
<dbReference type="Gene3D" id="3.40.50.720">
    <property type="entry name" value="NAD(P)-binding Rossmann-like Domain"/>
    <property type="match status" value="1"/>
</dbReference>
<organism evidence="1 2">
    <name type="scientific">Agrobacterium vitis</name>
    <name type="common">Rhizobium vitis</name>
    <dbReference type="NCBI Taxonomy" id="373"/>
    <lineage>
        <taxon>Bacteria</taxon>
        <taxon>Pseudomonadati</taxon>
        <taxon>Pseudomonadota</taxon>
        <taxon>Alphaproteobacteria</taxon>
        <taxon>Hyphomicrobiales</taxon>
        <taxon>Rhizobiaceae</taxon>
        <taxon>Rhizobium/Agrobacterium group</taxon>
        <taxon>Agrobacterium</taxon>
    </lineage>
</organism>
<sequence length="115" mass="12436">MAEACDRQDHLLSESDGMDWICLRPAALLTEERRTGRYALGRDTLMTQEDGVSLISCADFAVAMLDLRASCESGAAPYGRMVGPMQKLKRLQASIPMICPPFSAFTANGDHSGPA</sequence>
<dbReference type="Proteomes" id="UP000436692">
    <property type="component" value="Unassembled WGS sequence"/>
</dbReference>